<proteinExistence type="predicted"/>
<organism evidence="1">
    <name type="scientific">marine sediment metagenome</name>
    <dbReference type="NCBI Taxonomy" id="412755"/>
    <lineage>
        <taxon>unclassified sequences</taxon>
        <taxon>metagenomes</taxon>
        <taxon>ecological metagenomes</taxon>
    </lineage>
</organism>
<protein>
    <submittedName>
        <fullName evidence="1">Uncharacterized protein</fullName>
    </submittedName>
</protein>
<dbReference type="EMBL" id="LAZR01070325">
    <property type="protein sequence ID" value="KKK42491.1"/>
    <property type="molecule type" value="Genomic_DNA"/>
</dbReference>
<comment type="caution">
    <text evidence="1">The sequence shown here is derived from an EMBL/GenBank/DDBJ whole genome shotgun (WGS) entry which is preliminary data.</text>
</comment>
<reference evidence="1" key="1">
    <citation type="journal article" date="2015" name="Nature">
        <title>Complex archaea that bridge the gap between prokaryotes and eukaryotes.</title>
        <authorList>
            <person name="Spang A."/>
            <person name="Saw J.H."/>
            <person name="Jorgensen S.L."/>
            <person name="Zaremba-Niedzwiedzka K."/>
            <person name="Martijn J."/>
            <person name="Lind A.E."/>
            <person name="van Eijk R."/>
            <person name="Schleper C."/>
            <person name="Guy L."/>
            <person name="Ettema T.J."/>
        </authorList>
    </citation>
    <scope>NUCLEOTIDE SEQUENCE</scope>
</reference>
<name>A0A0F8Y2D3_9ZZZZ</name>
<dbReference type="AlphaFoldDB" id="A0A0F8Y2D3"/>
<accession>A0A0F8Y2D3</accession>
<sequence length="72" mass="8657">MEIDEISTIYFYSLFDRINVKVKLKTLRVIWGADLYEYLPLKLYNQYISELFIKLLIEYLFSMTVNTKDYGG</sequence>
<gene>
    <name evidence="1" type="ORF">LCGC14_1693810</name>
</gene>
<evidence type="ECO:0000313" key="1">
    <source>
        <dbReference type="EMBL" id="KKK42491.1"/>
    </source>
</evidence>